<dbReference type="Proteomes" id="UP000676336">
    <property type="component" value="Unassembled WGS sequence"/>
</dbReference>
<gene>
    <name evidence="2" type="ORF">SMN809_LOCUS58716</name>
</gene>
<evidence type="ECO:0000313" key="3">
    <source>
        <dbReference type="Proteomes" id="UP000676336"/>
    </source>
</evidence>
<sequence length="59" mass="6983">TLLAGRDSDRQKIDALQKQLADNEADLNLFRRRLVDLEDEQKRYRAESQKLILDIQRVT</sequence>
<proteinExistence type="predicted"/>
<dbReference type="EMBL" id="CAJOBI010221488">
    <property type="protein sequence ID" value="CAF5042539.1"/>
    <property type="molecule type" value="Genomic_DNA"/>
</dbReference>
<organism evidence="2 3">
    <name type="scientific">Rotaria magnacalcarata</name>
    <dbReference type="NCBI Taxonomy" id="392030"/>
    <lineage>
        <taxon>Eukaryota</taxon>
        <taxon>Metazoa</taxon>
        <taxon>Spiralia</taxon>
        <taxon>Gnathifera</taxon>
        <taxon>Rotifera</taxon>
        <taxon>Eurotatoria</taxon>
        <taxon>Bdelloidea</taxon>
        <taxon>Philodinida</taxon>
        <taxon>Philodinidae</taxon>
        <taxon>Rotaria</taxon>
    </lineage>
</organism>
<comment type="caution">
    <text evidence="2">The sequence shown here is derived from an EMBL/GenBank/DDBJ whole genome shotgun (WGS) entry which is preliminary data.</text>
</comment>
<reference evidence="2" key="1">
    <citation type="submission" date="2021-02" db="EMBL/GenBank/DDBJ databases">
        <authorList>
            <person name="Nowell W R."/>
        </authorList>
    </citation>
    <scope>NUCLEOTIDE SEQUENCE</scope>
</reference>
<dbReference type="AlphaFoldDB" id="A0A8S3EA32"/>
<evidence type="ECO:0000256" key="1">
    <source>
        <dbReference type="SAM" id="Coils"/>
    </source>
</evidence>
<feature type="non-terminal residue" evidence="2">
    <location>
        <position position="1"/>
    </location>
</feature>
<keyword evidence="1" id="KW-0175">Coiled coil</keyword>
<accession>A0A8S3EA32</accession>
<evidence type="ECO:0000313" key="2">
    <source>
        <dbReference type="EMBL" id="CAF5042539.1"/>
    </source>
</evidence>
<feature type="coiled-coil region" evidence="1">
    <location>
        <begin position="6"/>
        <end position="54"/>
    </location>
</feature>
<name>A0A8S3EA32_9BILA</name>
<feature type="non-terminal residue" evidence="2">
    <location>
        <position position="59"/>
    </location>
</feature>
<protein>
    <submittedName>
        <fullName evidence="2">Uncharacterized protein</fullName>
    </submittedName>
</protein>